<feature type="domain" description="Potassium channel" evidence="10">
    <location>
        <begin position="316"/>
        <end position="368"/>
    </location>
</feature>
<keyword evidence="12" id="KW-1185">Reference proteome</keyword>
<evidence type="ECO:0000256" key="3">
    <source>
        <dbReference type="ARBA" id="ARBA00022882"/>
    </source>
</evidence>
<feature type="compositionally biased region" description="Basic and acidic residues" evidence="8">
    <location>
        <begin position="122"/>
        <end position="134"/>
    </location>
</feature>
<dbReference type="GO" id="GO:0006813">
    <property type="term" value="P:potassium ion transport"/>
    <property type="evidence" value="ECO:0007669"/>
    <property type="project" value="UniProtKB-KW"/>
</dbReference>
<dbReference type="InterPro" id="IPR013518">
    <property type="entry name" value="K_chnl_inward-rec_Kir_cyto"/>
</dbReference>
<name>A0ABD3QHC5_9STRA</name>
<evidence type="ECO:0000256" key="1">
    <source>
        <dbReference type="ARBA" id="ARBA00022448"/>
    </source>
</evidence>
<evidence type="ECO:0000313" key="12">
    <source>
        <dbReference type="Proteomes" id="UP001530400"/>
    </source>
</evidence>
<evidence type="ECO:0000256" key="6">
    <source>
        <dbReference type="ARBA" id="ARBA00023303"/>
    </source>
</evidence>
<dbReference type="PANTHER" id="PTHR11767:SF102">
    <property type="entry name" value="INWARDLY RECTIFYING POTASSIUM CHANNEL 1, ISOFORM F"/>
    <property type="match status" value="1"/>
</dbReference>
<keyword evidence="9" id="KW-1133">Transmembrane helix</keyword>
<keyword evidence="4 7" id="KW-0630">Potassium</keyword>
<feature type="region of interest" description="Disordered" evidence="8">
    <location>
        <begin position="1"/>
        <end position="26"/>
    </location>
</feature>
<feature type="region of interest" description="Disordered" evidence="8">
    <location>
        <begin position="85"/>
        <end position="105"/>
    </location>
</feature>
<evidence type="ECO:0000259" key="10">
    <source>
        <dbReference type="Pfam" id="PF07885"/>
    </source>
</evidence>
<evidence type="ECO:0000256" key="7">
    <source>
        <dbReference type="RuleBase" id="RU003822"/>
    </source>
</evidence>
<comment type="similarity">
    <text evidence="7">Belongs to the inward rectifier-type potassium channel (TC 1.A.2.1) family.</text>
</comment>
<feature type="transmembrane region" description="Helical" evidence="9">
    <location>
        <begin position="343"/>
        <end position="364"/>
    </location>
</feature>
<dbReference type="Proteomes" id="UP001530400">
    <property type="component" value="Unassembled WGS sequence"/>
</dbReference>
<gene>
    <name evidence="11" type="ORF">ACHAWO_009954</name>
</gene>
<feature type="compositionally biased region" description="Acidic residues" evidence="8">
    <location>
        <begin position="444"/>
        <end position="455"/>
    </location>
</feature>
<keyword evidence="2 7" id="KW-0633">Potassium transport</keyword>
<dbReference type="GO" id="GO:0034220">
    <property type="term" value="P:monoatomic ion transmembrane transport"/>
    <property type="evidence" value="ECO:0007669"/>
    <property type="project" value="UniProtKB-KW"/>
</dbReference>
<evidence type="ECO:0000256" key="5">
    <source>
        <dbReference type="ARBA" id="ARBA00023065"/>
    </source>
</evidence>
<comment type="subcellular location">
    <subcellularLocation>
        <location evidence="7">Membrane</location>
        <topology evidence="7">Multi-pass membrane protein</topology>
    </subcellularLocation>
</comment>
<dbReference type="AlphaFoldDB" id="A0ABD3QHC5"/>
<feature type="region of interest" description="Disordered" evidence="8">
    <location>
        <begin position="408"/>
        <end position="458"/>
    </location>
</feature>
<keyword evidence="3 7" id="KW-0851">Voltage-gated channel</keyword>
<organism evidence="11 12">
    <name type="scientific">Cyclotella atomus</name>
    <dbReference type="NCBI Taxonomy" id="382360"/>
    <lineage>
        <taxon>Eukaryota</taxon>
        <taxon>Sar</taxon>
        <taxon>Stramenopiles</taxon>
        <taxon>Ochrophyta</taxon>
        <taxon>Bacillariophyta</taxon>
        <taxon>Coscinodiscophyceae</taxon>
        <taxon>Thalassiosirophycidae</taxon>
        <taxon>Stephanodiscales</taxon>
        <taxon>Stephanodiscaceae</taxon>
        <taxon>Cyclotella</taxon>
    </lineage>
</organism>
<feature type="compositionally biased region" description="Acidic residues" evidence="8">
    <location>
        <begin position="85"/>
        <end position="104"/>
    </location>
</feature>
<reference evidence="11 12" key="1">
    <citation type="submission" date="2024-10" db="EMBL/GenBank/DDBJ databases">
        <title>Updated reference genomes for cyclostephanoid diatoms.</title>
        <authorList>
            <person name="Roberts W.R."/>
            <person name="Alverson A.J."/>
        </authorList>
    </citation>
    <scope>NUCLEOTIDE SEQUENCE [LARGE SCALE GENOMIC DNA]</scope>
    <source>
        <strain evidence="11 12">AJA010-31</strain>
    </source>
</reference>
<sequence length="760" mass="86453">MSEDGSSNEAEEMTSSTVDSPMFKCEGDPAPTHVKEPLDCSASQEHNMFSLNCKSFESSDDNIGMCVSDRSQQLGECTISADIVEDDLPDNDDDMASQAEDDESSVISELFDENTIMKRFDRSTSEAKAQEVRRTRPKHNVRRKTDGGLDKLKLPTGTNSSFRLSGRRRSMSGSHQSITSSEAPSYDGQSFLHRLRTRMRDSVNSTFICSPLRRYSKKLSSIQVMEDQCFVPPPSDGVTFSGAAINTMRGFGVDFVIWVNQSSFLKALILFLSSYYALVCVFASILMQMEMNTDGTCLDLSGDWTRKEMYELTFELSWTTFTSVGYGQISPSGYEYGCYSTRVLCASFAFMGLLFNSLSAAIFFSKLERFLTRSCVTFSSSVCVQHGRSPDSRRTSHYGQFLRRTDSLLGMGSSTNTNARGKSASLLDHSRRNSEENSRKLDTNDDEGDDENNEEDEKKNNLVLHAALLSRKMPYPFLEFRIVNEHANYKRREIRNAHVSAMVQLTPADSESMMDRNSSVSTLLREYVTPAPSQHAASQHLPSPISSDAIDSIIDSATGEPLPTPKFKRLNLSFVEIEREDSGTGDKIGPEGRVYLPLKLEPSSHPYFKRVYYVHHVLDQRSPLLKQSVRSKIKNGWDATLSSYQDIRESLVEFRKIRIIFKGNSAVNNSMVFAEKVYTSDDFFVGWQFGNIFYKRERRWWRWRKTSEEEQDVNSTDMDDDDLMLDKRLIHDIFPQKNASYEPLREENERVSNRYPRWDL</sequence>
<evidence type="ECO:0000256" key="9">
    <source>
        <dbReference type="SAM" id="Phobius"/>
    </source>
</evidence>
<feature type="compositionally biased region" description="Basic and acidic residues" evidence="8">
    <location>
        <begin position="143"/>
        <end position="153"/>
    </location>
</feature>
<keyword evidence="1 7" id="KW-0813">Transport</keyword>
<keyword evidence="9" id="KW-0472">Membrane</keyword>
<keyword evidence="6 7" id="KW-0407">Ion channel</keyword>
<dbReference type="InterPro" id="IPR014756">
    <property type="entry name" value="Ig_E-set"/>
</dbReference>
<dbReference type="EMBL" id="JALLPJ020000175">
    <property type="protein sequence ID" value="KAL3799833.1"/>
    <property type="molecule type" value="Genomic_DNA"/>
</dbReference>
<dbReference type="Gene3D" id="2.60.40.1400">
    <property type="entry name" value="G protein-activated inward rectifier potassium channel 1"/>
    <property type="match status" value="1"/>
</dbReference>
<proteinExistence type="inferred from homology"/>
<evidence type="ECO:0000256" key="8">
    <source>
        <dbReference type="SAM" id="MobiDB-lite"/>
    </source>
</evidence>
<keyword evidence="5 7" id="KW-0406">Ion transport</keyword>
<evidence type="ECO:0000256" key="4">
    <source>
        <dbReference type="ARBA" id="ARBA00022958"/>
    </source>
</evidence>
<feature type="compositionally biased region" description="Polar residues" evidence="8">
    <location>
        <begin position="1"/>
        <end position="19"/>
    </location>
</feature>
<accession>A0ABD3QHC5</accession>
<feature type="compositionally biased region" description="Basic and acidic residues" evidence="8">
    <location>
        <begin position="428"/>
        <end position="443"/>
    </location>
</feature>
<protein>
    <recommendedName>
        <fullName evidence="10">Potassium channel domain-containing protein</fullName>
    </recommendedName>
</protein>
<keyword evidence="7 9" id="KW-0812">Transmembrane</keyword>
<dbReference type="Gene3D" id="1.10.287.70">
    <property type="match status" value="1"/>
</dbReference>
<dbReference type="SUPFAM" id="SSF81324">
    <property type="entry name" value="Voltage-gated potassium channels"/>
    <property type="match status" value="1"/>
</dbReference>
<dbReference type="Pfam" id="PF07885">
    <property type="entry name" value="Ion_trans_2"/>
    <property type="match status" value="1"/>
</dbReference>
<dbReference type="InterPro" id="IPR016449">
    <property type="entry name" value="K_chnl_inward-rec_Kir"/>
</dbReference>
<comment type="caution">
    <text evidence="11">The sequence shown here is derived from an EMBL/GenBank/DDBJ whole genome shotgun (WGS) entry which is preliminary data.</text>
</comment>
<evidence type="ECO:0000313" key="11">
    <source>
        <dbReference type="EMBL" id="KAL3799833.1"/>
    </source>
</evidence>
<evidence type="ECO:0000256" key="2">
    <source>
        <dbReference type="ARBA" id="ARBA00022538"/>
    </source>
</evidence>
<dbReference type="InterPro" id="IPR013099">
    <property type="entry name" value="K_chnl_dom"/>
</dbReference>
<dbReference type="PANTHER" id="PTHR11767">
    <property type="entry name" value="INWARD RECTIFIER POTASSIUM CHANNEL"/>
    <property type="match status" value="1"/>
</dbReference>
<dbReference type="SUPFAM" id="SSF81296">
    <property type="entry name" value="E set domains"/>
    <property type="match status" value="1"/>
</dbReference>
<dbReference type="GO" id="GO:0034702">
    <property type="term" value="C:monoatomic ion channel complex"/>
    <property type="evidence" value="ECO:0007669"/>
    <property type="project" value="UniProtKB-KW"/>
</dbReference>
<feature type="region of interest" description="Disordered" evidence="8">
    <location>
        <begin position="122"/>
        <end position="185"/>
    </location>
</feature>
<feature type="transmembrane region" description="Helical" evidence="9">
    <location>
        <begin position="264"/>
        <end position="286"/>
    </location>
</feature>